<feature type="transmembrane region" description="Helical" evidence="5">
    <location>
        <begin position="55"/>
        <end position="72"/>
    </location>
</feature>
<feature type="transmembrane region" description="Helical" evidence="5">
    <location>
        <begin position="421"/>
        <end position="440"/>
    </location>
</feature>
<dbReference type="EMBL" id="CP047156">
    <property type="protein sequence ID" value="QHC02412.1"/>
    <property type="molecule type" value="Genomic_DNA"/>
</dbReference>
<dbReference type="InterPro" id="IPR036259">
    <property type="entry name" value="MFS_trans_sf"/>
</dbReference>
<dbReference type="AlphaFoldDB" id="A0A7L4YTM3"/>
<keyword evidence="4 5" id="KW-0472">Membrane</keyword>
<feature type="transmembrane region" description="Helical" evidence="5">
    <location>
        <begin position="288"/>
        <end position="307"/>
    </location>
</feature>
<evidence type="ECO:0000259" key="6">
    <source>
        <dbReference type="PROSITE" id="PS50850"/>
    </source>
</evidence>
<dbReference type="SUPFAM" id="SSF103473">
    <property type="entry name" value="MFS general substrate transporter"/>
    <property type="match status" value="1"/>
</dbReference>
<proteinExistence type="predicted"/>
<dbReference type="Pfam" id="PF00083">
    <property type="entry name" value="Sugar_tr"/>
    <property type="match status" value="1"/>
</dbReference>
<evidence type="ECO:0000256" key="4">
    <source>
        <dbReference type="ARBA" id="ARBA00023136"/>
    </source>
</evidence>
<dbReference type="GO" id="GO:0005886">
    <property type="term" value="C:plasma membrane"/>
    <property type="evidence" value="ECO:0007669"/>
    <property type="project" value="UniProtKB-SubCell"/>
</dbReference>
<dbReference type="Gene3D" id="1.20.1250.20">
    <property type="entry name" value="MFS general substrate transporter like domains"/>
    <property type="match status" value="1"/>
</dbReference>
<evidence type="ECO:0000313" key="7">
    <source>
        <dbReference type="EMBL" id="QHC02412.1"/>
    </source>
</evidence>
<keyword evidence="3 5" id="KW-1133">Transmembrane helix</keyword>
<reference evidence="7 8" key="1">
    <citation type="journal article" date="2018" name="Int. J. Syst. Evol. Microbiol.">
        <title>Epidermidibacterium keratini gen. nov., sp. nov., a member of the family Sporichthyaceae, isolated from keratin epidermis.</title>
        <authorList>
            <person name="Lee D.G."/>
            <person name="Trujillo M.E."/>
            <person name="Kang S."/>
            <person name="Nam J.J."/>
            <person name="Kim Y.J."/>
        </authorList>
    </citation>
    <scope>NUCLEOTIDE SEQUENCE [LARGE SCALE GENOMIC DNA]</scope>
    <source>
        <strain evidence="7 8">EPI-7</strain>
    </source>
</reference>
<dbReference type="Proteomes" id="UP000463857">
    <property type="component" value="Chromosome"/>
</dbReference>
<feature type="transmembrane region" description="Helical" evidence="5">
    <location>
        <begin position="172"/>
        <end position="196"/>
    </location>
</feature>
<evidence type="ECO:0000256" key="5">
    <source>
        <dbReference type="SAM" id="Phobius"/>
    </source>
</evidence>
<feature type="transmembrane region" description="Helical" evidence="5">
    <location>
        <begin position="114"/>
        <end position="134"/>
    </location>
</feature>
<dbReference type="InParanoid" id="A0A7L4YTM3"/>
<gene>
    <name evidence="7" type="ORF">EK0264_11770</name>
</gene>
<dbReference type="OrthoDB" id="9787026at2"/>
<evidence type="ECO:0000256" key="1">
    <source>
        <dbReference type="ARBA" id="ARBA00004651"/>
    </source>
</evidence>
<dbReference type="InterPro" id="IPR020846">
    <property type="entry name" value="MFS_dom"/>
</dbReference>
<dbReference type="GO" id="GO:0046943">
    <property type="term" value="F:carboxylic acid transmembrane transporter activity"/>
    <property type="evidence" value="ECO:0007669"/>
    <property type="project" value="TreeGrafter"/>
</dbReference>
<evidence type="ECO:0000256" key="2">
    <source>
        <dbReference type="ARBA" id="ARBA00022692"/>
    </source>
</evidence>
<feature type="transmembrane region" description="Helical" evidence="5">
    <location>
        <begin position="146"/>
        <end position="166"/>
    </location>
</feature>
<dbReference type="InterPro" id="IPR005829">
    <property type="entry name" value="Sugar_transporter_CS"/>
</dbReference>
<protein>
    <submittedName>
        <fullName evidence="7">MFS transporter</fullName>
    </submittedName>
</protein>
<dbReference type="PANTHER" id="PTHR23508:SF10">
    <property type="entry name" value="CARBOXYLIC ACID TRANSPORTER PROTEIN HOMOLOG"/>
    <property type="match status" value="1"/>
</dbReference>
<feature type="transmembrane region" description="Helical" evidence="5">
    <location>
        <begin position="84"/>
        <end position="102"/>
    </location>
</feature>
<feature type="transmembrane region" description="Helical" evidence="5">
    <location>
        <begin position="18"/>
        <end position="43"/>
    </location>
</feature>
<name>A0A7L4YTM3_9ACTN</name>
<dbReference type="CDD" id="cd17316">
    <property type="entry name" value="MFS_SV2_like"/>
    <property type="match status" value="1"/>
</dbReference>
<dbReference type="PROSITE" id="PS50850">
    <property type="entry name" value="MFS"/>
    <property type="match status" value="1"/>
</dbReference>
<dbReference type="PANTHER" id="PTHR23508">
    <property type="entry name" value="CARBOXYLIC ACID TRANSPORTER PROTEIN HOMOLOG"/>
    <property type="match status" value="1"/>
</dbReference>
<evidence type="ECO:0000256" key="3">
    <source>
        <dbReference type="ARBA" id="ARBA00022989"/>
    </source>
</evidence>
<dbReference type="PROSITE" id="PS00216">
    <property type="entry name" value="SUGAR_TRANSPORT_1"/>
    <property type="match status" value="1"/>
</dbReference>
<keyword evidence="8" id="KW-1185">Reference proteome</keyword>
<sequence length="471" mass="50291">MIDLLDQQTRLTRNQHKLVAAATFGLILEFLDFFLIGFIVAIVSGPWELTAQGGAYILMSSGLGAIVGGFVFGRLADVLGRRKIFLTTITVFTLGTLALIWTPDSPSAGPWYLGIFRFIIGLGAGGLYVVDLPLVQEFVPSNKRGLISGLVTAAVPIGIILGSILVKTLVPVIGWRALFLICAGLSVFVLLIRTWIPESPRWLLRNGRTEEAARAVGWALERDPATIPTQVTGTAEPAVPFRAIFKYPRSLIASWGANIGVQTGYYGLSLWSPALIAAILVVDAPTAAYYMIFVSCAALVGRILVSFLSERIGRRKTGLLCTFGAATTIILTGLTGHAMIGAVSAFIVMLMISNLLHEGGFATIGPYSAEVWPADLRTTGMGSAYGIGGIGKVIGPLGLAWVIGSTNIFAPAPNPSALTPAFIYFAAWYFLAGLAILFFGDETKNRTIEEVDARLRNRETAGAEAPRTKPA</sequence>
<accession>A0A7L4YTM3</accession>
<feature type="transmembrane region" description="Helical" evidence="5">
    <location>
        <begin position="319"/>
        <end position="352"/>
    </location>
</feature>
<comment type="subcellular location">
    <subcellularLocation>
        <location evidence="1">Cell membrane</location>
        <topology evidence="1">Multi-pass membrane protein</topology>
    </subcellularLocation>
</comment>
<feature type="transmembrane region" description="Helical" evidence="5">
    <location>
        <begin position="264"/>
        <end position="282"/>
    </location>
</feature>
<keyword evidence="2 5" id="KW-0812">Transmembrane</keyword>
<evidence type="ECO:0000313" key="8">
    <source>
        <dbReference type="Proteomes" id="UP000463857"/>
    </source>
</evidence>
<dbReference type="InterPro" id="IPR005828">
    <property type="entry name" value="MFS_sugar_transport-like"/>
</dbReference>
<dbReference type="KEGG" id="eke:EK0264_11770"/>
<organism evidence="7 8">
    <name type="scientific">Epidermidibacterium keratini</name>
    <dbReference type="NCBI Taxonomy" id="1891644"/>
    <lineage>
        <taxon>Bacteria</taxon>
        <taxon>Bacillati</taxon>
        <taxon>Actinomycetota</taxon>
        <taxon>Actinomycetes</taxon>
        <taxon>Sporichthyales</taxon>
        <taxon>Sporichthyaceae</taxon>
        <taxon>Epidermidibacterium</taxon>
    </lineage>
</organism>
<dbReference type="PROSITE" id="PS00217">
    <property type="entry name" value="SUGAR_TRANSPORT_2"/>
    <property type="match status" value="1"/>
</dbReference>
<feature type="domain" description="Major facilitator superfamily (MFS) profile" evidence="6">
    <location>
        <begin position="18"/>
        <end position="444"/>
    </location>
</feature>